<dbReference type="InParanoid" id="M7XC85"/>
<dbReference type="InterPro" id="IPR050960">
    <property type="entry name" value="AB_hydrolase_4_sf"/>
</dbReference>
<dbReference type="GO" id="GO:0047372">
    <property type="term" value="F:monoacylglycerol lipase activity"/>
    <property type="evidence" value="ECO:0007669"/>
    <property type="project" value="TreeGrafter"/>
</dbReference>
<keyword evidence="4" id="KW-0378">Hydrolase</keyword>
<organism evidence="4 5">
    <name type="scientific">Mariniradius saccharolyticus AK6</name>
    <dbReference type="NCBI Taxonomy" id="1239962"/>
    <lineage>
        <taxon>Bacteria</taxon>
        <taxon>Pseudomonadati</taxon>
        <taxon>Bacteroidota</taxon>
        <taxon>Cytophagia</taxon>
        <taxon>Cytophagales</taxon>
        <taxon>Cyclobacteriaceae</taxon>
        <taxon>Mariniradius</taxon>
    </lineage>
</organism>
<dbReference type="PANTHER" id="PTHR10794">
    <property type="entry name" value="ABHYDROLASE DOMAIN-CONTAINING PROTEIN"/>
    <property type="match status" value="1"/>
</dbReference>
<evidence type="ECO:0000256" key="2">
    <source>
        <dbReference type="PIRSR" id="PIRSR005211-1"/>
    </source>
</evidence>
<dbReference type="PIRSF" id="PIRSF005211">
    <property type="entry name" value="Ab_hydro_YheT"/>
    <property type="match status" value="1"/>
</dbReference>
<dbReference type="Gene3D" id="3.40.50.1820">
    <property type="entry name" value="alpha/beta hydrolase"/>
    <property type="match status" value="1"/>
</dbReference>
<dbReference type="eggNOG" id="COG0429">
    <property type="taxonomic scope" value="Bacteria"/>
</dbReference>
<evidence type="ECO:0000313" key="5">
    <source>
        <dbReference type="Proteomes" id="UP000010953"/>
    </source>
</evidence>
<gene>
    <name evidence="4" type="ORF">C943_01206</name>
</gene>
<feature type="domain" description="Serine aminopeptidase S33" evidence="3">
    <location>
        <begin position="75"/>
        <end position="222"/>
    </location>
</feature>
<evidence type="ECO:0000259" key="3">
    <source>
        <dbReference type="Pfam" id="PF12146"/>
    </source>
</evidence>
<dbReference type="InterPro" id="IPR022742">
    <property type="entry name" value="Hydrolase_4"/>
</dbReference>
<dbReference type="GO" id="GO:0034338">
    <property type="term" value="F:short-chain carboxylesterase activity"/>
    <property type="evidence" value="ECO:0007669"/>
    <property type="project" value="TreeGrafter"/>
</dbReference>
<feature type="active site" description="Charge relay system" evidence="2">
    <location>
        <position position="312"/>
    </location>
</feature>
<dbReference type="Pfam" id="PF12146">
    <property type="entry name" value="Hydrolase_4"/>
    <property type="match status" value="1"/>
</dbReference>
<proteinExistence type="inferred from homology"/>
<evidence type="ECO:0000256" key="1">
    <source>
        <dbReference type="ARBA" id="ARBA00010884"/>
    </source>
</evidence>
<dbReference type="EMBL" id="AMZY02000013">
    <property type="protein sequence ID" value="EMS32479.1"/>
    <property type="molecule type" value="Genomic_DNA"/>
</dbReference>
<dbReference type="InterPro" id="IPR029058">
    <property type="entry name" value="AB_hydrolase_fold"/>
</dbReference>
<comment type="caution">
    <text evidence="4">The sequence shown here is derived from an EMBL/GenBank/DDBJ whole genome shotgun (WGS) entry which is preliminary data.</text>
</comment>
<sequence>MVGCFYFRRDFFFQQMPVIPSSSYRKPPFFLWNGHLETIVPSIFRKIEGVAYQRERIWTPDKDFLDLDWSKIGSKKLLIISHGLEGSSERHYAKGLAKLFNQHGFDVLAWNNRSCSGEMNLAPFLYHHGSTYDLDTVIQHVESTQRYEAYFLCGISMGGAQTLKYLGEKGLDLNPKIKKAAVYSTPCNLPDSAATLRERKNAFYKKRFLTKLKAKMKLKGQQFPGLVDLDRLDTVMDFDTFDTEYTAKVHGFDDADDFYRSVSADNWMKDIQIPTLIINALNDPLLMGKCYPVALAENHPKLFLEMPKRGGHTGFLISGQEFTWAEYRFLDFIRKG</sequence>
<feature type="active site" description="Charge relay system" evidence="2">
    <location>
        <position position="156"/>
    </location>
</feature>
<keyword evidence="5" id="KW-1185">Reference proteome</keyword>
<dbReference type="SUPFAM" id="SSF53474">
    <property type="entry name" value="alpha/beta-Hydrolases"/>
    <property type="match status" value="1"/>
</dbReference>
<comment type="similarity">
    <text evidence="1">Belongs to the AB hydrolase superfamily. AB hydrolase 4 family.</text>
</comment>
<protein>
    <submittedName>
        <fullName evidence="4">Hydrolase, alpha/beta fold family</fullName>
    </submittedName>
</protein>
<evidence type="ECO:0000313" key="4">
    <source>
        <dbReference type="EMBL" id="EMS32479.1"/>
    </source>
</evidence>
<dbReference type="InterPro" id="IPR012020">
    <property type="entry name" value="ABHD4"/>
</dbReference>
<dbReference type="Proteomes" id="UP000010953">
    <property type="component" value="Unassembled WGS sequence"/>
</dbReference>
<reference evidence="4" key="1">
    <citation type="submission" date="2013-01" db="EMBL/GenBank/DDBJ databases">
        <title>Genome assembly of Mariniradius saccharolyticus AK6.</title>
        <authorList>
            <person name="Vaidya B."/>
            <person name="Khatri I."/>
            <person name="Tanuku N.R.S."/>
            <person name="Subramanian S."/>
            <person name="Pinnaka A."/>
        </authorList>
    </citation>
    <scope>NUCLEOTIDE SEQUENCE [LARGE SCALE GENOMIC DNA]</scope>
    <source>
        <strain evidence="4">AK6</strain>
    </source>
</reference>
<accession>M7XC85</accession>
<feature type="active site" description="Charge relay system" evidence="2">
    <location>
        <position position="283"/>
    </location>
</feature>
<dbReference type="AlphaFoldDB" id="M7XC85"/>
<dbReference type="PANTHER" id="PTHR10794:SF94">
    <property type="entry name" value="ESTERASE YHET-RELATED"/>
    <property type="match status" value="1"/>
</dbReference>
<name>M7XC85_9BACT</name>